<evidence type="ECO:0000259" key="1">
    <source>
        <dbReference type="Pfam" id="PF08268"/>
    </source>
</evidence>
<dbReference type="EMBL" id="LT934116">
    <property type="protein sequence ID" value="VAH84729.1"/>
    <property type="molecule type" value="Genomic_DNA"/>
</dbReference>
<name>A0A9R1QXS4_TRITD</name>
<dbReference type="Pfam" id="PF08268">
    <property type="entry name" value="FBA_3"/>
    <property type="match status" value="1"/>
</dbReference>
<proteinExistence type="predicted"/>
<evidence type="ECO:0000313" key="2">
    <source>
        <dbReference type="EMBL" id="VAH84729.1"/>
    </source>
</evidence>
<protein>
    <recommendedName>
        <fullName evidence="1">F-box associated beta-propeller type 3 domain-containing protein</fullName>
    </recommendedName>
</protein>
<dbReference type="Gramene" id="TRITD3Bv1G254540.1">
    <property type="protein sequence ID" value="TRITD3Bv1G254540.1"/>
    <property type="gene ID" value="TRITD3Bv1G254540"/>
</dbReference>
<dbReference type="OMA" id="SWDDDVI"/>
<organism evidence="2 3">
    <name type="scientific">Triticum turgidum subsp. durum</name>
    <name type="common">Durum wheat</name>
    <name type="synonym">Triticum durum</name>
    <dbReference type="NCBI Taxonomy" id="4567"/>
    <lineage>
        <taxon>Eukaryota</taxon>
        <taxon>Viridiplantae</taxon>
        <taxon>Streptophyta</taxon>
        <taxon>Embryophyta</taxon>
        <taxon>Tracheophyta</taxon>
        <taxon>Spermatophyta</taxon>
        <taxon>Magnoliopsida</taxon>
        <taxon>Liliopsida</taxon>
        <taxon>Poales</taxon>
        <taxon>Poaceae</taxon>
        <taxon>BOP clade</taxon>
        <taxon>Pooideae</taxon>
        <taxon>Triticodae</taxon>
        <taxon>Triticeae</taxon>
        <taxon>Triticinae</taxon>
        <taxon>Triticum</taxon>
    </lineage>
</organism>
<accession>A0A9R1QXS4</accession>
<dbReference type="AlphaFoldDB" id="A0A9R1QXS4"/>
<feature type="domain" description="F-box associated beta-propeller type 3" evidence="1">
    <location>
        <begin position="28"/>
        <end position="159"/>
    </location>
</feature>
<sequence length="214" mass="24343">MYLHSPTGEYRLLLYPCPWSMLDEPAPDAQDGAHVFTLGSGQPPRHIGCPEAKEAMYSPSSVLFSGSLHWYIGHRIMVFDTIAESFRLMGCPIVPGYADLFEMADMLGMSGLNDEETSVEIWVMQDYEGEVWSLKYRVELPVAEIRVQFGKFHHHWEVVATSWDDDVIVLVKSDDWLLQVDMDGQLVASFHHRGLGPTRLRIKQSLVSHTFFPT</sequence>
<dbReference type="InterPro" id="IPR013187">
    <property type="entry name" value="F-box-assoc_dom_typ3"/>
</dbReference>
<keyword evidence="3" id="KW-1185">Reference proteome</keyword>
<gene>
    <name evidence="2" type="ORF">TRITD_3Bv1G254540</name>
</gene>
<reference evidence="2 3" key="1">
    <citation type="submission" date="2017-09" db="EMBL/GenBank/DDBJ databases">
        <authorList>
            <consortium name="International Durum Wheat Genome Sequencing Consortium (IDWGSC)"/>
            <person name="Milanesi L."/>
        </authorList>
    </citation>
    <scope>NUCLEOTIDE SEQUENCE [LARGE SCALE GENOMIC DNA]</scope>
    <source>
        <strain evidence="3">cv. Svevo</strain>
    </source>
</reference>
<dbReference type="Proteomes" id="UP000324705">
    <property type="component" value="Chromosome 3B"/>
</dbReference>
<evidence type="ECO:0000313" key="3">
    <source>
        <dbReference type="Proteomes" id="UP000324705"/>
    </source>
</evidence>